<dbReference type="Gene3D" id="2.170.130.10">
    <property type="entry name" value="TonB-dependent receptor, plug domain"/>
    <property type="match status" value="1"/>
</dbReference>
<keyword evidence="4" id="KW-0812">Transmembrane</keyword>
<evidence type="ECO:0000313" key="10">
    <source>
        <dbReference type="Proteomes" id="UP001497514"/>
    </source>
</evidence>
<keyword evidence="2" id="KW-0813">Transport</keyword>
<evidence type="ECO:0000313" key="9">
    <source>
        <dbReference type="EMBL" id="CAL2088011.1"/>
    </source>
</evidence>
<evidence type="ECO:0000256" key="1">
    <source>
        <dbReference type="ARBA" id="ARBA00004571"/>
    </source>
</evidence>
<dbReference type="RefSeq" id="WP_101903369.1">
    <property type="nucleotide sequence ID" value="NZ_OZ038524.1"/>
</dbReference>
<dbReference type="EMBL" id="OZ038524">
    <property type="protein sequence ID" value="CAL2088011.1"/>
    <property type="molecule type" value="Genomic_DNA"/>
</dbReference>
<dbReference type="InterPro" id="IPR039426">
    <property type="entry name" value="TonB-dep_rcpt-like"/>
</dbReference>
<dbReference type="PANTHER" id="PTHR30069">
    <property type="entry name" value="TONB-DEPENDENT OUTER MEMBRANE RECEPTOR"/>
    <property type="match status" value="1"/>
</dbReference>
<evidence type="ECO:0000256" key="4">
    <source>
        <dbReference type="ARBA" id="ARBA00022692"/>
    </source>
</evidence>
<dbReference type="Gene3D" id="2.40.170.20">
    <property type="entry name" value="TonB-dependent receptor, beta-barrel domain"/>
    <property type="match status" value="1"/>
</dbReference>
<dbReference type="SUPFAM" id="SSF49464">
    <property type="entry name" value="Carboxypeptidase regulatory domain-like"/>
    <property type="match status" value="1"/>
</dbReference>
<dbReference type="Pfam" id="PF13715">
    <property type="entry name" value="CarbopepD_reg_2"/>
    <property type="match status" value="1"/>
</dbReference>
<comment type="subcellular location">
    <subcellularLocation>
        <location evidence="1">Cell outer membrane</location>
        <topology evidence="1">Multi-pass membrane protein</topology>
    </subcellularLocation>
</comment>
<evidence type="ECO:0000256" key="2">
    <source>
        <dbReference type="ARBA" id="ARBA00022448"/>
    </source>
</evidence>
<feature type="domain" description="TonB-dependent receptor plug" evidence="8">
    <location>
        <begin position="114"/>
        <end position="221"/>
    </location>
</feature>
<dbReference type="InterPro" id="IPR012910">
    <property type="entry name" value="Plug_dom"/>
</dbReference>
<sequence>MFKKYSIIIVFALFSMVSYAQVELKGLVYDEYLEPFYNAKVTALGESTLSDQDGEFSLKVFKSFPITLRVSAFGYQTEELVVTGLDKSINIILKEAYLLDQVVISASRVPERIIESPVAIERFGLSDIKNTTSNSFYDGLTNLKGIQSREGSYGFKSINTRGFSDFTNSRFVQMIDGMDTAAQALSFSTGNFSGVSELDILSVEILPGASSALYGANAYNGLMLMNTKSPFEHTGISTLFKSGYMSQEEGGNNPFYDVSIRMANKFNDYFAAKVNFTHYVAEEWHANDLRNKEIDTNKLVSGDINSTVNYDGVNTYGDEVYQDLSSYNYDLEYYIPGSDPIAYGTYLRRTGYTEKSLLKDDFKTNNTRFSGSLHFRPFKDDRLEIELSSRLSLRDNLFQGASRFVQRNYFTEQYKAEIKGKDFYLRGYYTGNDSGDSYDLTKTGIMLNNIAASRGDWAYEYFYEHYVSGESLANSRALADVNRLQPNTNAFNEALAKTTSTLISEGGSALYEKSHYKHLDGNYNFKRLLNNWADVQIGGSYREYSPNSKGTLFNDANKNIEIEEYGFYSQIQKNLFNEKLKITTSLRYDKATNFDGNYSPKIALNYVLGTDKNHVLRASYQTGFRNPTVQEQYMFLNPSVKTTIGTVKDNLDRISEDSSYEVWDSSAIDPDTGDLGAFVYFNRLVTGDEIINNSLLTKTVYYDKDTYKGAKDQKSTYGEVVPEVVKTIELGYRSMFSLNTTTNFDLDINGYYSKHDNFVFTQDITTPNAGKVYPFGDKKFTEQERELPENKFAFFTDQGVMILDELANDSFNRGHVTDSKIITNSKSQIESYGFGLGMHTKLFRDFDFGVNYNFNDYQFEDKDNGQFDPNFNTPKHTVKVQLGNNNLFNNFGFNVNARWQDEYRWVSQFVKGDISERTVIDAQLNYRIPSMKSKIKIGGTNLFGKEYFVAPGSGQIGQLYYVSWTINN</sequence>
<proteinExistence type="predicted"/>
<dbReference type="Pfam" id="PF07715">
    <property type="entry name" value="Plug"/>
    <property type="match status" value="1"/>
</dbReference>
<organism evidence="9 10">
    <name type="scientific">Tenacibaculum dicentrarchi</name>
    <dbReference type="NCBI Taxonomy" id="669041"/>
    <lineage>
        <taxon>Bacteria</taxon>
        <taxon>Pseudomonadati</taxon>
        <taxon>Bacteroidota</taxon>
        <taxon>Flavobacteriia</taxon>
        <taxon>Flavobacteriales</taxon>
        <taxon>Flavobacteriaceae</taxon>
        <taxon>Tenacibaculum</taxon>
    </lineage>
</organism>
<dbReference type="SUPFAM" id="SSF56935">
    <property type="entry name" value="Porins"/>
    <property type="match status" value="1"/>
</dbReference>
<reference evidence="9 10" key="1">
    <citation type="submission" date="2024-05" db="EMBL/GenBank/DDBJ databases">
        <authorList>
            <person name="Duchaud E."/>
        </authorList>
    </citation>
    <scope>NUCLEOTIDE SEQUENCE [LARGE SCALE GENOMIC DNA]</scope>
    <source>
        <strain evidence="9">Ena-SAMPLE-TAB-13-05-2024-13:56:06:370-140309</strain>
    </source>
</reference>
<dbReference type="InterPro" id="IPR008969">
    <property type="entry name" value="CarboxyPept-like_regulatory"/>
</dbReference>
<gene>
    <name evidence="9" type="ORF">TD3509T_2328</name>
</gene>
<evidence type="ECO:0000256" key="7">
    <source>
        <dbReference type="ARBA" id="ARBA00023237"/>
    </source>
</evidence>
<evidence type="ECO:0000259" key="8">
    <source>
        <dbReference type="Pfam" id="PF07715"/>
    </source>
</evidence>
<name>A0ABP1ENK9_9FLAO</name>
<keyword evidence="3" id="KW-1134">Transmembrane beta strand</keyword>
<dbReference type="PANTHER" id="PTHR30069:SF29">
    <property type="entry name" value="HEMOGLOBIN AND HEMOGLOBIN-HAPTOGLOBIN-BINDING PROTEIN 1-RELATED"/>
    <property type="match status" value="1"/>
</dbReference>
<protein>
    <recommendedName>
        <fullName evidence="8">TonB-dependent receptor plug domain-containing protein</fullName>
    </recommendedName>
</protein>
<accession>A0ABP1ENK9</accession>
<keyword evidence="7" id="KW-0998">Cell outer membrane</keyword>
<evidence type="ECO:0000256" key="3">
    <source>
        <dbReference type="ARBA" id="ARBA00022452"/>
    </source>
</evidence>
<evidence type="ECO:0000256" key="6">
    <source>
        <dbReference type="ARBA" id="ARBA00023136"/>
    </source>
</evidence>
<dbReference type="InterPro" id="IPR036942">
    <property type="entry name" value="Beta-barrel_TonB_sf"/>
</dbReference>
<keyword evidence="6" id="KW-0472">Membrane</keyword>
<evidence type="ECO:0000256" key="5">
    <source>
        <dbReference type="ARBA" id="ARBA00022729"/>
    </source>
</evidence>
<keyword evidence="10" id="KW-1185">Reference proteome</keyword>
<keyword evidence="5" id="KW-0732">Signal</keyword>
<dbReference type="Proteomes" id="UP001497514">
    <property type="component" value="Chromosome"/>
</dbReference>
<dbReference type="InterPro" id="IPR037066">
    <property type="entry name" value="Plug_dom_sf"/>
</dbReference>